<evidence type="ECO:0000313" key="7">
    <source>
        <dbReference type="Proteomes" id="UP000067243"/>
    </source>
</evidence>
<dbReference type="PANTHER" id="PTHR20275:SF0">
    <property type="entry name" value="NAD KINASE"/>
    <property type="match status" value="1"/>
</dbReference>
<dbReference type="KEGG" id="stur:STURON_00896"/>
<name>A0A0K1P8B7_9MOLU</name>
<evidence type="ECO:0000256" key="5">
    <source>
        <dbReference type="ARBA" id="ARBA00047925"/>
    </source>
</evidence>
<dbReference type="PATRIC" id="fig|216946.3.peg.926"/>
<dbReference type="Pfam" id="PF20143">
    <property type="entry name" value="NAD_kinase_C"/>
    <property type="match status" value="1"/>
</dbReference>
<evidence type="ECO:0000256" key="2">
    <source>
        <dbReference type="ARBA" id="ARBA00022777"/>
    </source>
</evidence>
<dbReference type="Pfam" id="PF01513">
    <property type="entry name" value="NAD_kinase"/>
    <property type="match status" value="1"/>
</dbReference>
<dbReference type="EMBL" id="CP012328">
    <property type="protein sequence ID" value="AKU80142.1"/>
    <property type="molecule type" value="Genomic_DNA"/>
</dbReference>
<keyword evidence="4" id="KW-0520">NAD</keyword>
<evidence type="ECO:0000256" key="1">
    <source>
        <dbReference type="ARBA" id="ARBA00022679"/>
    </source>
</evidence>
<dbReference type="PANTHER" id="PTHR20275">
    <property type="entry name" value="NAD KINASE"/>
    <property type="match status" value="1"/>
</dbReference>
<proteinExistence type="predicted"/>
<dbReference type="STRING" id="216946.STURO_v1c08910"/>
<dbReference type="Proteomes" id="UP000067243">
    <property type="component" value="Chromosome"/>
</dbReference>
<evidence type="ECO:0000256" key="3">
    <source>
        <dbReference type="ARBA" id="ARBA00022857"/>
    </source>
</evidence>
<organism evidence="6 7">
    <name type="scientific">Spiroplasma turonicum</name>
    <dbReference type="NCBI Taxonomy" id="216946"/>
    <lineage>
        <taxon>Bacteria</taxon>
        <taxon>Bacillati</taxon>
        <taxon>Mycoplasmatota</taxon>
        <taxon>Mollicutes</taxon>
        <taxon>Entomoplasmatales</taxon>
        <taxon>Spiroplasmataceae</taxon>
        <taxon>Spiroplasma</taxon>
    </lineage>
</organism>
<evidence type="ECO:0000313" key="6">
    <source>
        <dbReference type="EMBL" id="AKU80142.1"/>
    </source>
</evidence>
<keyword evidence="3" id="KW-0521">NADP</keyword>
<dbReference type="InterPro" id="IPR017437">
    <property type="entry name" value="ATP-NAD_kinase_PpnK-typ_C"/>
</dbReference>
<comment type="catalytic activity">
    <reaction evidence="5">
        <text>NAD(+) + ATP = ADP + NADP(+) + H(+)</text>
        <dbReference type="Rhea" id="RHEA:18629"/>
        <dbReference type="ChEBI" id="CHEBI:15378"/>
        <dbReference type="ChEBI" id="CHEBI:30616"/>
        <dbReference type="ChEBI" id="CHEBI:57540"/>
        <dbReference type="ChEBI" id="CHEBI:58349"/>
        <dbReference type="ChEBI" id="CHEBI:456216"/>
        <dbReference type="EC" id="2.7.1.23"/>
    </reaction>
</comment>
<keyword evidence="7" id="KW-1185">Reference proteome</keyword>
<sequence length="268" mass="31001">MKTYNLIKNDYIETAEKIELFEAELKKRGWILNTENPDFVFIIGGDGTFLRAVSYYKKIIDKIKFVPFKLGGIGFYTNKNRLNELSLTLDLIESNNYEMQSFEMLEVKNNNDKLLVVNEMKILNEKKPIYIEIYINNNFLERFHGTGLVISTSNGSTGYMKSARGAVILPRKSGIYQLQELTPVSTNKFRSLNSPLILDKNFDLSLVLEDNSNESMIIDTLEYKLIDKRIEIKLSNISINVITCLKNDLKNDIEIIRDIFIKDKEEIL</sequence>
<dbReference type="GO" id="GO:0006741">
    <property type="term" value="P:NADP+ biosynthetic process"/>
    <property type="evidence" value="ECO:0007669"/>
    <property type="project" value="InterPro"/>
</dbReference>
<dbReference type="InterPro" id="IPR017438">
    <property type="entry name" value="ATP-NAD_kinase_N"/>
</dbReference>
<protein>
    <submittedName>
        <fullName evidence="6">Inorganic polyphosphate/ATP-NAD kinase</fullName>
    </submittedName>
</protein>
<dbReference type="InterPro" id="IPR002504">
    <property type="entry name" value="NADK"/>
</dbReference>
<dbReference type="InterPro" id="IPR016064">
    <property type="entry name" value="NAD/diacylglycerol_kinase_sf"/>
</dbReference>
<dbReference type="GO" id="GO:0019674">
    <property type="term" value="P:NAD+ metabolic process"/>
    <property type="evidence" value="ECO:0007669"/>
    <property type="project" value="InterPro"/>
</dbReference>
<dbReference type="Gene3D" id="3.40.50.10330">
    <property type="entry name" value="Probable inorganic polyphosphate/atp-NAD kinase, domain 1"/>
    <property type="match status" value="1"/>
</dbReference>
<dbReference type="SUPFAM" id="SSF111331">
    <property type="entry name" value="NAD kinase/diacylglycerol kinase-like"/>
    <property type="match status" value="1"/>
</dbReference>
<dbReference type="OrthoDB" id="9774737at2"/>
<dbReference type="GO" id="GO:0051287">
    <property type="term" value="F:NAD binding"/>
    <property type="evidence" value="ECO:0007669"/>
    <property type="project" value="UniProtKB-ARBA"/>
</dbReference>
<reference evidence="6 7" key="1">
    <citation type="journal article" date="2015" name="Genome Announc.">
        <title>Complete Genome Sequence of Spiroplasma turonicum Strain Tab4cT, a Parasite of a Horse Fly, Haematopota sp. (Diptera: Tabanidae).</title>
        <authorList>
            <person name="Davis R.E."/>
            <person name="Shao J."/>
            <person name="Zhao Y."/>
            <person name="Gasparich G.E."/>
            <person name="Gaynor B.J."/>
            <person name="Donofrio N."/>
        </authorList>
    </citation>
    <scope>NUCLEOTIDE SEQUENCE [LARGE SCALE GENOMIC DNA]</scope>
    <source>
        <strain evidence="6 7">Tab4c</strain>
    </source>
</reference>
<keyword evidence="1" id="KW-0808">Transferase</keyword>
<dbReference type="GO" id="GO:0003951">
    <property type="term" value="F:NAD+ kinase activity"/>
    <property type="evidence" value="ECO:0007669"/>
    <property type="project" value="UniProtKB-EC"/>
</dbReference>
<dbReference type="AlphaFoldDB" id="A0A0K1P8B7"/>
<dbReference type="RefSeq" id="WP_075048708.1">
    <property type="nucleotide sequence ID" value="NZ_CP012328.1"/>
</dbReference>
<keyword evidence="2 6" id="KW-0418">Kinase</keyword>
<dbReference type="GO" id="GO:0005524">
    <property type="term" value="F:ATP binding"/>
    <property type="evidence" value="ECO:0007669"/>
    <property type="project" value="UniProtKB-ARBA"/>
</dbReference>
<dbReference type="Gene3D" id="2.60.200.30">
    <property type="entry name" value="Probable inorganic polyphosphate/atp-NAD kinase, domain 2"/>
    <property type="match status" value="1"/>
</dbReference>
<gene>
    <name evidence="6" type="primary">ppnK</name>
    <name evidence="6" type="ORF">STURON_00896</name>
</gene>
<accession>A0A0K1P8B7</accession>
<evidence type="ECO:0000256" key="4">
    <source>
        <dbReference type="ARBA" id="ARBA00023027"/>
    </source>
</evidence>